<organism evidence="2 3">
    <name type="scientific">Desulfovibrio litoralis DSM 11393</name>
    <dbReference type="NCBI Taxonomy" id="1121455"/>
    <lineage>
        <taxon>Bacteria</taxon>
        <taxon>Pseudomonadati</taxon>
        <taxon>Thermodesulfobacteriota</taxon>
        <taxon>Desulfovibrionia</taxon>
        <taxon>Desulfovibrionales</taxon>
        <taxon>Desulfovibrionaceae</taxon>
        <taxon>Desulfovibrio</taxon>
    </lineage>
</organism>
<reference evidence="2 3" key="1">
    <citation type="submission" date="2016-12" db="EMBL/GenBank/DDBJ databases">
        <authorList>
            <person name="Song W.-J."/>
            <person name="Kurnit D.M."/>
        </authorList>
    </citation>
    <scope>NUCLEOTIDE SEQUENCE [LARGE SCALE GENOMIC DNA]</scope>
    <source>
        <strain evidence="2 3">DSM 11393</strain>
    </source>
</reference>
<keyword evidence="1" id="KW-0812">Transmembrane</keyword>
<feature type="transmembrane region" description="Helical" evidence="1">
    <location>
        <begin position="118"/>
        <end position="138"/>
    </location>
</feature>
<proteinExistence type="predicted"/>
<evidence type="ECO:0000256" key="1">
    <source>
        <dbReference type="SAM" id="Phobius"/>
    </source>
</evidence>
<protein>
    <recommendedName>
        <fullName evidence="4">Double zinc ribbon</fullName>
    </recommendedName>
</protein>
<sequence>MTVTEQLSKKKLFGGRFLIYILTLKQEKEAFMYCTKCQKDVAALNGVCPQCGQDLTILKNRKPINQTATIPKNKAIYCPHCQKYVIESNGACSQCHENLTTSTPESQTTQNNNKHTGITVLLFIILSVTVFFILQYLYKH</sequence>
<evidence type="ECO:0008006" key="4">
    <source>
        <dbReference type="Google" id="ProtNLM"/>
    </source>
</evidence>
<name>A0A1M7TEX1_9BACT</name>
<gene>
    <name evidence="2" type="ORF">SAMN02745728_01933</name>
</gene>
<keyword evidence="1" id="KW-1133">Transmembrane helix</keyword>
<dbReference type="STRING" id="1121455.SAMN02745728_01933"/>
<accession>A0A1M7TEX1</accession>
<keyword evidence="1" id="KW-0472">Membrane</keyword>
<dbReference type="Proteomes" id="UP000186469">
    <property type="component" value="Unassembled WGS sequence"/>
</dbReference>
<keyword evidence="3" id="KW-1185">Reference proteome</keyword>
<dbReference type="AlphaFoldDB" id="A0A1M7TEX1"/>
<dbReference type="EMBL" id="FRDI01000011">
    <property type="protein sequence ID" value="SHN69314.1"/>
    <property type="molecule type" value="Genomic_DNA"/>
</dbReference>
<evidence type="ECO:0000313" key="3">
    <source>
        <dbReference type="Proteomes" id="UP000186469"/>
    </source>
</evidence>
<evidence type="ECO:0000313" key="2">
    <source>
        <dbReference type="EMBL" id="SHN69314.1"/>
    </source>
</evidence>